<evidence type="ECO:0000256" key="5">
    <source>
        <dbReference type="ARBA" id="ARBA00022840"/>
    </source>
</evidence>
<dbReference type="EMBL" id="RHHM01000002">
    <property type="protein sequence ID" value="RQM39513.1"/>
    <property type="molecule type" value="Genomic_DNA"/>
</dbReference>
<dbReference type="SUPFAM" id="SSF52540">
    <property type="entry name" value="P-loop containing nucleoside triphosphate hydrolases"/>
    <property type="match status" value="1"/>
</dbReference>
<gene>
    <name evidence="6" type="primary">phnN</name>
    <name evidence="8" type="ORF">EB241_03535</name>
</gene>
<dbReference type="HAMAP" id="MF_00836">
    <property type="entry name" value="PhnN"/>
    <property type="match status" value="1"/>
</dbReference>
<evidence type="ECO:0000256" key="4">
    <source>
        <dbReference type="ARBA" id="ARBA00022741"/>
    </source>
</evidence>
<keyword evidence="8" id="KW-0418">Kinase</keyword>
<dbReference type="InterPro" id="IPR027417">
    <property type="entry name" value="P-loop_NTPase"/>
</dbReference>
<proteinExistence type="inferred from homology"/>
<sequence>MARLIYLIGASGCGKDSLLRALRVSPGVNMLVAHRYITRPAAPGDENHIALSEREFRFRDHHGLFCLSWQAHQLHYGLGIEVDAWLAKNIDVAINGSRAYLSQATKRYGDRLLPVCLTVPQPVLQQRLIARGRENEQQIAERLRRMHDYQETVPATCPRLHNAGPLAQTVRAFWQLLASAETSRLAGS</sequence>
<dbReference type="GO" id="GO:0005524">
    <property type="term" value="F:ATP binding"/>
    <property type="evidence" value="ECO:0007669"/>
    <property type="project" value="UniProtKB-KW"/>
</dbReference>
<keyword evidence="4 6" id="KW-0547">Nucleotide-binding</keyword>
<evidence type="ECO:0000256" key="3">
    <source>
        <dbReference type="ARBA" id="ARBA00022679"/>
    </source>
</evidence>
<dbReference type="InterPro" id="IPR012699">
    <property type="entry name" value="PhnN"/>
</dbReference>
<dbReference type="Gene3D" id="3.40.50.300">
    <property type="entry name" value="P-loop containing nucleotide triphosphate hydrolases"/>
    <property type="match status" value="1"/>
</dbReference>
<comment type="function">
    <text evidence="6">Catalyzes the phosphorylation of ribose 1,5-bisphosphate to 5-phospho-D-ribosyl alpha-1-diphosphate (PRPP).</text>
</comment>
<evidence type="ECO:0000256" key="1">
    <source>
        <dbReference type="ARBA" id="ARBA00000373"/>
    </source>
</evidence>
<dbReference type="InterPro" id="IPR008145">
    <property type="entry name" value="GK/Ca_channel_bsu"/>
</dbReference>
<dbReference type="GO" id="GO:0019634">
    <property type="term" value="P:organic phosphonate metabolic process"/>
    <property type="evidence" value="ECO:0007669"/>
    <property type="project" value="UniProtKB-UniRule"/>
</dbReference>
<accession>A0A3N6SHU4</accession>
<dbReference type="GO" id="GO:0006015">
    <property type="term" value="P:5-phosphoribose 1-diphosphate biosynthetic process"/>
    <property type="evidence" value="ECO:0007669"/>
    <property type="project" value="UniProtKB-UniRule"/>
</dbReference>
<dbReference type="RefSeq" id="WP_124231821.1">
    <property type="nucleotide sequence ID" value="NZ_RHHM01000002.1"/>
</dbReference>
<dbReference type="NCBIfam" id="TIGR02322">
    <property type="entry name" value="phosphon_PhnN"/>
    <property type="match status" value="1"/>
</dbReference>
<protein>
    <recommendedName>
        <fullName evidence="6">Ribose 1,5-bisphosphate phosphokinase PhnN</fullName>
        <ecNumber evidence="6">2.7.4.23</ecNumber>
    </recommendedName>
    <alternativeName>
        <fullName evidence="6">Ribose 1,5-bisphosphokinase</fullName>
    </alternativeName>
</protein>
<comment type="caution">
    <text evidence="8">The sequence shown here is derived from an EMBL/GenBank/DDBJ whole genome shotgun (WGS) entry which is preliminary data.</text>
</comment>
<keyword evidence="3 6" id="KW-0808">Transferase</keyword>
<dbReference type="EC" id="2.7.4.23" evidence="6"/>
<evidence type="ECO:0000256" key="6">
    <source>
        <dbReference type="HAMAP-Rule" id="MF_00836"/>
    </source>
</evidence>
<evidence type="ECO:0000313" key="9">
    <source>
        <dbReference type="Proteomes" id="UP000279457"/>
    </source>
</evidence>
<organism evidence="8 9">
    <name type="scientific">Erwinia psidii</name>
    <dbReference type="NCBI Taxonomy" id="69224"/>
    <lineage>
        <taxon>Bacteria</taxon>
        <taxon>Pseudomonadati</taxon>
        <taxon>Pseudomonadota</taxon>
        <taxon>Gammaproteobacteria</taxon>
        <taxon>Enterobacterales</taxon>
        <taxon>Erwiniaceae</taxon>
        <taxon>Erwinia</taxon>
    </lineage>
</organism>
<comment type="caution">
    <text evidence="6">Lacks conserved residue(s) required for the propagation of feature annotation.</text>
</comment>
<dbReference type="UniPathway" id="UPA00087">
    <property type="reaction ID" value="UER00175"/>
</dbReference>
<evidence type="ECO:0000313" key="8">
    <source>
        <dbReference type="EMBL" id="RQM39513.1"/>
    </source>
</evidence>
<dbReference type="SMART" id="SM00072">
    <property type="entry name" value="GuKc"/>
    <property type="match status" value="1"/>
</dbReference>
<dbReference type="GO" id="GO:0033863">
    <property type="term" value="F:ribose 1,5-bisphosphate phosphokinase activity"/>
    <property type="evidence" value="ECO:0007669"/>
    <property type="project" value="UniProtKB-UniRule"/>
</dbReference>
<dbReference type="Proteomes" id="UP000279457">
    <property type="component" value="Unassembled WGS sequence"/>
</dbReference>
<reference evidence="8 9" key="1">
    <citation type="submission" date="2018-10" db="EMBL/GenBank/DDBJ databases">
        <title>Draft genome sequence for the type isolate of Erwinia psidii, agent causal of bacterial blight in guava (Psidium guajava) and wilt and die-back of Eucalyptus spp.</title>
        <authorList>
            <person name="Hermenegildo P.S."/>
            <person name="Santos S.A."/>
            <person name="Guimaraes L.M.S."/>
            <person name="Vidigal P.M.P."/>
            <person name="Pereira I.C."/>
            <person name="Badel J.L."/>
            <person name="Alfenas-Zerbini P."/>
            <person name="Ferreira M.A.S.V."/>
            <person name="Alfenas A.C."/>
        </authorList>
    </citation>
    <scope>NUCLEOTIDE SEQUENCE [LARGE SCALE GENOMIC DNA]</scope>
    <source>
        <strain evidence="8 9">IBSBF 435</strain>
    </source>
</reference>
<comment type="pathway">
    <text evidence="2 6">Metabolic intermediate biosynthesis; 5-phospho-alpha-D-ribose 1-diphosphate biosynthesis; 5-phospho-alpha-D-ribose 1-diphosphate from D-ribose 5-phosphate (route II): step 3/3.</text>
</comment>
<name>A0A3N6SHU4_9GAMM</name>
<feature type="domain" description="Guanylate kinase/L-type calcium channel beta subunit" evidence="7">
    <location>
        <begin position="1"/>
        <end position="184"/>
    </location>
</feature>
<comment type="similarity">
    <text evidence="6">Belongs to the ribose 1,5-bisphosphokinase family.</text>
</comment>
<evidence type="ECO:0000256" key="2">
    <source>
        <dbReference type="ARBA" id="ARBA00005069"/>
    </source>
</evidence>
<keyword evidence="5 6" id="KW-0067">ATP-binding</keyword>
<dbReference type="NCBIfam" id="NF007485">
    <property type="entry name" value="PRK10078.1"/>
    <property type="match status" value="1"/>
</dbReference>
<evidence type="ECO:0000259" key="7">
    <source>
        <dbReference type="SMART" id="SM00072"/>
    </source>
</evidence>
<dbReference type="AlphaFoldDB" id="A0A3N6SHU4"/>
<comment type="catalytic activity">
    <reaction evidence="1 6">
        <text>alpha-D-ribose 1,5-bisphosphate + ATP = 5-phospho-alpha-D-ribose 1-diphosphate + ADP</text>
        <dbReference type="Rhea" id="RHEA:20109"/>
        <dbReference type="ChEBI" id="CHEBI:30616"/>
        <dbReference type="ChEBI" id="CHEBI:58017"/>
        <dbReference type="ChEBI" id="CHEBI:68688"/>
        <dbReference type="ChEBI" id="CHEBI:456216"/>
        <dbReference type="EC" id="2.7.4.23"/>
    </reaction>
</comment>
<dbReference type="OrthoDB" id="341217at2"/>
<keyword evidence="9" id="KW-1185">Reference proteome</keyword>